<evidence type="ECO:0000313" key="4">
    <source>
        <dbReference type="Proteomes" id="UP000617628"/>
    </source>
</evidence>
<dbReference type="GO" id="GO:0005975">
    <property type="term" value="P:carbohydrate metabolic process"/>
    <property type="evidence" value="ECO:0007669"/>
    <property type="project" value="InterPro"/>
</dbReference>
<dbReference type="Pfam" id="PF12215">
    <property type="entry name" value="Glyco_hydr_116N"/>
    <property type="match status" value="2"/>
</dbReference>
<dbReference type="Gene3D" id="1.50.10.10">
    <property type="match status" value="1"/>
</dbReference>
<dbReference type="InterPro" id="IPR008928">
    <property type="entry name" value="6-hairpin_glycosidase_sf"/>
</dbReference>
<protein>
    <recommendedName>
        <fullName evidence="5">Glycosyl-hydrolase family 116 catalytic region domain-containing protein</fullName>
    </recommendedName>
</protein>
<dbReference type="SUPFAM" id="SSF48208">
    <property type="entry name" value="Six-hairpin glycosidases"/>
    <property type="match status" value="1"/>
</dbReference>
<evidence type="ECO:0000259" key="2">
    <source>
        <dbReference type="Pfam" id="PF12215"/>
    </source>
</evidence>
<feature type="domain" description="Glycosyl-hydrolase family 116 N-terminal" evidence="2">
    <location>
        <begin position="58"/>
        <end position="248"/>
    </location>
</feature>
<reference evidence="3" key="1">
    <citation type="submission" date="2021-01" db="EMBL/GenBank/DDBJ databases">
        <title>Modified the classification status of verrucomicrobia.</title>
        <authorList>
            <person name="Feng X."/>
        </authorList>
    </citation>
    <scope>NUCLEOTIDE SEQUENCE</scope>
    <source>
        <strain evidence="3">KCTC 13126</strain>
    </source>
</reference>
<dbReference type="PANTHER" id="PTHR12654">
    <property type="entry name" value="BILE ACID BETA-GLUCOSIDASE-RELATED"/>
    <property type="match status" value="1"/>
</dbReference>
<feature type="domain" description="Glycosyl-hydrolase family 116 catalytic region" evidence="1">
    <location>
        <begin position="628"/>
        <end position="915"/>
    </location>
</feature>
<dbReference type="AlphaFoldDB" id="A0A934VN59"/>
<proteinExistence type="predicted"/>
<evidence type="ECO:0000259" key="1">
    <source>
        <dbReference type="Pfam" id="PF04685"/>
    </source>
</evidence>
<dbReference type="GO" id="GO:0008422">
    <property type="term" value="F:beta-glucosidase activity"/>
    <property type="evidence" value="ECO:0007669"/>
    <property type="project" value="TreeGrafter"/>
</dbReference>
<evidence type="ECO:0008006" key="5">
    <source>
        <dbReference type="Google" id="ProtNLM"/>
    </source>
</evidence>
<accession>A0A934VN59</accession>
<feature type="domain" description="Glycosyl-hydrolase family 116 N-terminal" evidence="2">
    <location>
        <begin position="465"/>
        <end position="520"/>
    </location>
</feature>
<dbReference type="PANTHER" id="PTHR12654:SF4">
    <property type="entry name" value="PB1 DOMAIN-CONTAINING PROTEIN"/>
    <property type="match status" value="1"/>
</dbReference>
<dbReference type="RefSeq" id="WP_200354102.1">
    <property type="nucleotide sequence ID" value="NZ_JAENIL010000004.1"/>
</dbReference>
<dbReference type="EMBL" id="JAENIL010000004">
    <property type="protein sequence ID" value="MBK1875887.1"/>
    <property type="molecule type" value="Genomic_DNA"/>
</dbReference>
<sequence>MKFPSIGIGLLATAYAGAMGLGDKNLDSQWIESLTHRGGDLDTKIVGSKEDGTLKYIGMPVGGIGCGTVYLGGDGRLFVWDIFNQFHEGVVANKAELPPELEVRYQSQHKGALLKERDGANYISPPTPERDPGGFEQGFGLRIGDRLQRFEEKHWAEVEFRGDWPIGTVSYRDPKTPVDVSLRAFSPFTPLELDDSALPVTVMEYTLRNTSSQPVTAALSGWLENAVGLHTRKSHGVELKSEFSEHSELRLLQHSAVLPKGRKASDKRPDIVFESFEGVNSYGTWKVEGDAFGTLPVHKHNVPDYMGGLKLEGERTANSHASAPGKTLAEKDESLGKLISPTFTIDRDYLHFLIGGGMDEKRLCLNLIVDGETVRSATGKESNAMEAAIFDLREWQGRKAHIEVIDSASGSWGNIGVDHIIFSDTEPDAELSFAEAGDFGSMALAVMDASASAIEYDGIPGWESEVLLQPGESKTVTFTISWNFPNIYKLWGFPDEKNYYSTRFVDAESVALYTAKNFARLKGNTEKWTRVWYDSTLPEWFMDRTLLTTNTLQTANSWIFDDGQFWAWEGVGACAGTCTHVWGYAQGVGRLFPSLERNLREVTDFGYAQDLETGMIDFRGVNNASAVDGQAGIVLRTLREHQMSPNSDFLKRVWPKCKFALEGLMHHDTDSDGILDGPQHNTLDSAWYGEVAWLSGHYLAAVKAGEALAHEMRDDEFADECRQLVERGSLNVVERLFDPKRGYFINRVDPSHPASVNSGTGCHIDQVFGQSWAFQVGLDRVLPAKEAHSALRKLWDHNFLTDVSQWRLENKPGRWYAVPGEGGLLMCTFPYPDWDYTRALGVNAKYAWSAMYFNECMSGFEYQVASHMVFEGEPDLIQKGLAITRTIHDRYNPSKRNPYNEIECSDHYARAAASYGVFLAACGFEYHGPDKQIGFDPRVSPEDFKAPFTSAEGWGSYRQQQNGDAMNAELVVEHGVLDVRTVTLRLPEGAKAGTASVSLNGIDVPCSTEIKEGRTVLSLSRDVELKEGQRLNILFKSDKVS</sequence>
<gene>
    <name evidence="3" type="ORF">JIN87_03345</name>
</gene>
<dbReference type="Proteomes" id="UP000617628">
    <property type="component" value="Unassembled WGS sequence"/>
</dbReference>
<dbReference type="Pfam" id="PF04685">
    <property type="entry name" value="DUF608"/>
    <property type="match status" value="1"/>
</dbReference>
<dbReference type="InterPro" id="IPR052566">
    <property type="entry name" value="Non-lysos_glucosylceramidase"/>
</dbReference>
<dbReference type="InterPro" id="IPR012341">
    <property type="entry name" value="6hp_glycosidase-like_sf"/>
</dbReference>
<organism evidence="3 4">
    <name type="scientific">Pelagicoccus mobilis</name>
    <dbReference type="NCBI Taxonomy" id="415221"/>
    <lineage>
        <taxon>Bacteria</taxon>
        <taxon>Pseudomonadati</taxon>
        <taxon>Verrucomicrobiota</taxon>
        <taxon>Opitutia</taxon>
        <taxon>Puniceicoccales</taxon>
        <taxon>Pelagicoccaceae</taxon>
        <taxon>Pelagicoccus</taxon>
    </lineage>
</organism>
<dbReference type="InterPro" id="IPR024462">
    <property type="entry name" value="GH116_N"/>
</dbReference>
<comment type="caution">
    <text evidence="3">The sequence shown here is derived from an EMBL/GenBank/DDBJ whole genome shotgun (WGS) entry which is preliminary data.</text>
</comment>
<keyword evidence="4" id="KW-1185">Reference proteome</keyword>
<evidence type="ECO:0000313" key="3">
    <source>
        <dbReference type="EMBL" id="MBK1875887.1"/>
    </source>
</evidence>
<dbReference type="InterPro" id="IPR006775">
    <property type="entry name" value="GH116_catalytic"/>
</dbReference>
<name>A0A934VN59_9BACT</name>